<feature type="region of interest" description="Disordered" evidence="1">
    <location>
        <begin position="197"/>
        <end position="217"/>
    </location>
</feature>
<sequence length="244" mass="26484">MDFWSWVLIVVAGVGIPIVQAIGVSNKKTTMEEKLKSLPDFSPTQKIMGNNGDTGLAIDENRKKVVLIKNGSSGVNLKPITYRDVLTSEIFVDGETITKTARGSQLGGALIGGLALGGVGAIIGGLSGKTKSSEKVKRVDLRITVNDTKSPLHDLNFMDFKGKKDGIVYKSAMEQARHWHGLVAVLIKTADNEDERQERIEPSSNVESSTQTSLADELSKLSDLRDKGVLSEEEFSTQKRKLLS</sequence>
<feature type="domain" description="SHOCT" evidence="2">
    <location>
        <begin position="216"/>
        <end position="243"/>
    </location>
</feature>
<evidence type="ECO:0000313" key="3">
    <source>
        <dbReference type="EMBL" id="MBB5022791.1"/>
    </source>
</evidence>
<name>A0A7W7Y654_9BACT</name>
<dbReference type="Proteomes" id="UP000528322">
    <property type="component" value="Unassembled WGS sequence"/>
</dbReference>
<organism evidence="3 4">
    <name type="scientific">Desulfurispira natronophila</name>
    <dbReference type="NCBI Taxonomy" id="682562"/>
    <lineage>
        <taxon>Bacteria</taxon>
        <taxon>Pseudomonadati</taxon>
        <taxon>Chrysiogenota</taxon>
        <taxon>Chrysiogenia</taxon>
        <taxon>Chrysiogenales</taxon>
        <taxon>Chrysiogenaceae</taxon>
        <taxon>Desulfurispira</taxon>
    </lineage>
</organism>
<reference evidence="3 4" key="1">
    <citation type="submission" date="2020-08" db="EMBL/GenBank/DDBJ databases">
        <title>Genomic Encyclopedia of Type Strains, Phase IV (KMG-IV): sequencing the most valuable type-strain genomes for metagenomic binning, comparative biology and taxonomic classification.</title>
        <authorList>
            <person name="Goeker M."/>
        </authorList>
    </citation>
    <scope>NUCLEOTIDE SEQUENCE [LARGE SCALE GENOMIC DNA]</scope>
    <source>
        <strain evidence="3 4">DSM 22071</strain>
    </source>
</reference>
<evidence type="ECO:0000313" key="4">
    <source>
        <dbReference type="Proteomes" id="UP000528322"/>
    </source>
</evidence>
<protein>
    <recommendedName>
        <fullName evidence="2">SHOCT domain-containing protein</fullName>
    </recommendedName>
</protein>
<dbReference type="RefSeq" id="WP_183733964.1">
    <property type="nucleotide sequence ID" value="NZ_JACHID010000016.1"/>
</dbReference>
<dbReference type="InterPro" id="IPR018649">
    <property type="entry name" value="SHOCT"/>
</dbReference>
<dbReference type="EMBL" id="JACHID010000016">
    <property type="protein sequence ID" value="MBB5022791.1"/>
    <property type="molecule type" value="Genomic_DNA"/>
</dbReference>
<feature type="compositionally biased region" description="Polar residues" evidence="1">
    <location>
        <begin position="202"/>
        <end position="214"/>
    </location>
</feature>
<evidence type="ECO:0000259" key="2">
    <source>
        <dbReference type="Pfam" id="PF09851"/>
    </source>
</evidence>
<proteinExistence type="predicted"/>
<gene>
    <name evidence="3" type="ORF">HNR37_002135</name>
</gene>
<comment type="caution">
    <text evidence="3">The sequence shown here is derived from an EMBL/GenBank/DDBJ whole genome shotgun (WGS) entry which is preliminary data.</text>
</comment>
<evidence type="ECO:0000256" key="1">
    <source>
        <dbReference type="SAM" id="MobiDB-lite"/>
    </source>
</evidence>
<accession>A0A7W7Y654</accession>
<keyword evidence="4" id="KW-1185">Reference proteome</keyword>
<dbReference type="Pfam" id="PF09851">
    <property type="entry name" value="SHOCT"/>
    <property type="match status" value="1"/>
</dbReference>
<dbReference type="AlphaFoldDB" id="A0A7W7Y654"/>